<evidence type="ECO:0000313" key="2">
    <source>
        <dbReference type="Proteomes" id="UP001201812"/>
    </source>
</evidence>
<dbReference type="EMBL" id="JAKKPZ010000005">
    <property type="protein sequence ID" value="KAI1720550.1"/>
    <property type="molecule type" value="Genomic_DNA"/>
</dbReference>
<sequence length="67" mass="7237">MMMNDDDLPCGVPFCSYSVQILCRDIMQISGPGKAAVNFNGFPIGYDEGAAPNYPLARPISARKALK</sequence>
<proteinExistence type="predicted"/>
<protein>
    <submittedName>
        <fullName evidence="1">Uncharacterized protein</fullName>
    </submittedName>
</protein>
<dbReference type="Proteomes" id="UP001201812">
    <property type="component" value="Unassembled WGS sequence"/>
</dbReference>
<accession>A0AAD4R3V0</accession>
<dbReference type="AlphaFoldDB" id="A0AAD4R3V0"/>
<gene>
    <name evidence="1" type="ORF">DdX_04786</name>
</gene>
<name>A0AAD4R3V0_9BILA</name>
<keyword evidence="2" id="KW-1185">Reference proteome</keyword>
<reference evidence="1" key="1">
    <citation type="submission" date="2022-01" db="EMBL/GenBank/DDBJ databases">
        <title>Genome Sequence Resource for Two Populations of Ditylenchus destructor, the Migratory Endoparasitic Phytonematode.</title>
        <authorList>
            <person name="Zhang H."/>
            <person name="Lin R."/>
            <person name="Xie B."/>
        </authorList>
    </citation>
    <scope>NUCLEOTIDE SEQUENCE</scope>
    <source>
        <strain evidence="1">BazhouSP</strain>
    </source>
</reference>
<evidence type="ECO:0000313" key="1">
    <source>
        <dbReference type="EMBL" id="KAI1720550.1"/>
    </source>
</evidence>
<organism evidence="1 2">
    <name type="scientific">Ditylenchus destructor</name>
    <dbReference type="NCBI Taxonomy" id="166010"/>
    <lineage>
        <taxon>Eukaryota</taxon>
        <taxon>Metazoa</taxon>
        <taxon>Ecdysozoa</taxon>
        <taxon>Nematoda</taxon>
        <taxon>Chromadorea</taxon>
        <taxon>Rhabditida</taxon>
        <taxon>Tylenchina</taxon>
        <taxon>Tylenchomorpha</taxon>
        <taxon>Sphaerularioidea</taxon>
        <taxon>Anguinidae</taxon>
        <taxon>Anguininae</taxon>
        <taxon>Ditylenchus</taxon>
    </lineage>
</organism>
<comment type="caution">
    <text evidence="1">The sequence shown here is derived from an EMBL/GenBank/DDBJ whole genome shotgun (WGS) entry which is preliminary data.</text>
</comment>